<accession>A0A1H7HMD6</accession>
<dbReference type="STRING" id="650850.SAMN04488129_102255"/>
<dbReference type="RefSeq" id="WP_089710304.1">
    <property type="nucleotide sequence ID" value="NZ_FOBC01000002.1"/>
</dbReference>
<evidence type="ECO:0008006" key="3">
    <source>
        <dbReference type="Google" id="ProtNLM"/>
    </source>
</evidence>
<protein>
    <recommendedName>
        <fullName evidence="3">GIY-YIG domain-containing protein</fullName>
    </recommendedName>
</protein>
<dbReference type="OrthoDB" id="3035188at2"/>
<reference evidence="2" key="1">
    <citation type="submission" date="2016-10" db="EMBL/GenBank/DDBJ databases">
        <authorList>
            <person name="Varghese N."/>
            <person name="Submissions S."/>
        </authorList>
    </citation>
    <scope>NUCLEOTIDE SEQUENCE [LARGE SCALE GENOMIC DNA]</scope>
    <source>
        <strain evidence="2">CGMCC 1.9150</strain>
    </source>
</reference>
<dbReference type="Proteomes" id="UP000198807">
    <property type="component" value="Unassembled WGS sequence"/>
</dbReference>
<dbReference type="AlphaFoldDB" id="A0A1H7HMD6"/>
<organism evidence="1 2">
    <name type="scientific">Halomonas daqiaonensis</name>
    <dbReference type="NCBI Taxonomy" id="650850"/>
    <lineage>
        <taxon>Bacteria</taxon>
        <taxon>Pseudomonadati</taxon>
        <taxon>Pseudomonadota</taxon>
        <taxon>Gammaproteobacteria</taxon>
        <taxon>Oceanospirillales</taxon>
        <taxon>Halomonadaceae</taxon>
        <taxon>Halomonas</taxon>
    </lineage>
</organism>
<evidence type="ECO:0000313" key="1">
    <source>
        <dbReference type="EMBL" id="SEK51454.1"/>
    </source>
</evidence>
<evidence type="ECO:0000313" key="2">
    <source>
        <dbReference type="Proteomes" id="UP000198807"/>
    </source>
</evidence>
<dbReference type="EMBL" id="FOBC01000002">
    <property type="protein sequence ID" value="SEK51454.1"/>
    <property type="molecule type" value="Genomic_DNA"/>
</dbReference>
<sequence>MSDQILSLKLLGYWTDEQLGEIPDVSGIFCVYAGTAAAEGEPGIERLLYIGESGDVRQRIRHHELRDKWINRLEAGETLCYSVAAATYVYRERLEAALVHVHKPPVNQDYIDRFPFDKTEMHLRGRTDKLMSQFIVERLD</sequence>
<dbReference type="CDD" id="cd00719">
    <property type="entry name" value="GIY-YIG_SF"/>
    <property type="match status" value="1"/>
</dbReference>
<name>A0A1H7HMD6_9GAMM</name>
<gene>
    <name evidence="1" type="ORF">SAMN04488129_102255</name>
</gene>
<keyword evidence="2" id="KW-1185">Reference proteome</keyword>
<proteinExistence type="predicted"/>